<organism evidence="3 4">
    <name type="scientific">Kytococcus aerolatus</name>
    <dbReference type="NCBI Taxonomy" id="592308"/>
    <lineage>
        <taxon>Bacteria</taxon>
        <taxon>Bacillati</taxon>
        <taxon>Actinomycetota</taxon>
        <taxon>Actinomycetes</taxon>
        <taxon>Micrococcales</taxon>
        <taxon>Kytococcaceae</taxon>
        <taxon>Kytococcus</taxon>
    </lineage>
</organism>
<dbReference type="AlphaFoldDB" id="A0A212TAH3"/>
<protein>
    <recommendedName>
        <fullName evidence="2">DUF222 domain-containing protein</fullName>
    </recommendedName>
</protein>
<feature type="region of interest" description="Disordered" evidence="1">
    <location>
        <begin position="272"/>
        <end position="310"/>
    </location>
</feature>
<feature type="compositionally biased region" description="Low complexity" evidence="1">
    <location>
        <begin position="137"/>
        <end position="147"/>
    </location>
</feature>
<accession>A0A212TAH3</accession>
<gene>
    <name evidence="3" type="ORF">SAMN05445756_0826</name>
</gene>
<dbReference type="OrthoDB" id="3634417at2"/>
<keyword evidence="4" id="KW-1185">Reference proteome</keyword>
<feature type="region of interest" description="Disordered" evidence="1">
    <location>
        <begin position="450"/>
        <end position="496"/>
    </location>
</feature>
<proteinExistence type="predicted"/>
<evidence type="ECO:0000259" key="2">
    <source>
        <dbReference type="Pfam" id="PF02720"/>
    </source>
</evidence>
<feature type="compositionally biased region" description="Basic and acidic residues" evidence="1">
    <location>
        <begin position="287"/>
        <end position="305"/>
    </location>
</feature>
<feature type="compositionally biased region" description="Low complexity" evidence="1">
    <location>
        <begin position="470"/>
        <end position="482"/>
    </location>
</feature>
<dbReference type="RefSeq" id="WP_088817759.1">
    <property type="nucleotide sequence ID" value="NZ_FYEZ01000001.1"/>
</dbReference>
<feature type="region of interest" description="Disordered" evidence="1">
    <location>
        <begin position="113"/>
        <end position="147"/>
    </location>
</feature>
<evidence type="ECO:0000313" key="4">
    <source>
        <dbReference type="Proteomes" id="UP000198122"/>
    </source>
</evidence>
<evidence type="ECO:0000256" key="1">
    <source>
        <dbReference type="SAM" id="MobiDB-lite"/>
    </source>
</evidence>
<dbReference type="Pfam" id="PF02720">
    <property type="entry name" value="DUF222"/>
    <property type="match status" value="1"/>
</dbReference>
<name>A0A212TAH3_9MICO</name>
<dbReference type="EMBL" id="FYEZ01000001">
    <property type="protein sequence ID" value="SNC63057.1"/>
    <property type="molecule type" value="Genomic_DNA"/>
</dbReference>
<reference evidence="3 4" key="1">
    <citation type="submission" date="2017-06" db="EMBL/GenBank/DDBJ databases">
        <authorList>
            <person name="Kim H.J."/>
            <person name="Triplett B.A."/>
        </authorList>
    </citation>
    <scope>NUCLEOTIDE SEQUENCE [LARGE SCALE GENOMIC DNA]</scope>
    <source>
        <strain evidence="3 4">DSM 22179</strain>
    </source>
</reference>
<feature type="domain" description="DUF222" evidence="2">
    <location>
        <begin position="144"/>
        <end position="421"/>
    </location>
</feature>
<evidence type="ECO:0000313" key="3">
    <source>
        <dbReference type="EMBL" id="SNC63057.1"/>
    </source>
</evidence>
<dbReference type="InterPro" id="IPR003870">
    <property type="entry name" value="DUF222"/>
</dbReference>
<sequence length="531" mass="56657">MSAMVAPQGSARGGHAHPAEALGALLAEAHRVADELLGLIGGLGDGSGVDGSELRSLEGELTRLRHRVDAGRLRLGAVARAQREAGRMHHRDERQFFGRGGRMDGAPAARDDFLAGALGNPVPAGRPAPSGPGGAAGRTRAGQGATGQALDQGLISPDHAQVIAKALQRLPEQVTPEERRVVEQELVRKAQRVRPSELRREARRCLAAAGWSQDALDTHENHQVATEEEQARARAAFRIRHDQDGTSTGSFTLPSLQGRQLEKVLREMVAPRKRNRPGGGGAAGVAGRERGMGHERGVGHERDATDAGSTAATADEAWRERQLDWQHEQGKALADLVDHLPTGHLHGAVNYSVVVHTDLETLRGECDRAGVTDVGETVSAGQVRRLAAQARIIPSVLGGDSLPLDLGTARRFFTDAQRMAVSRLYTHCAVEDCDIPFSWCEMHHDEPWAARRGGPPSARPPEPAPDDGRPQGAGPPGTRAAGPGAGRGRGRTDLSNLIPLCGHHNRLVERPGVVHRVVRDDRGRATVVVES</sequence>
<dbReference type="Proteomes" id="UP000198122">
    <property type="component" value="Unassembled WGS sequence"/>
</dbReference>